<organism evidence="2 3">
    <name type="scientific">Gossypium arboreum</name>
    <name type="common">Tree cotton</name>
    <name type="synonym">Gossypium nanking</name>
    <dbReference type="NCBI Taxonomy" id="29729"/>
    <lineage>
        <taxon>Eukaryota</taxon>
        <taxon>Viridiplantae</taxon>
        <taxon>Streptophyta</taxon>
        <taxon>Embryophyta</taxon>
        <taxon>Tracheophyta</taxon>
        <taxon>Spermatophyta</taxon>
        <taxon>Magnoliopsida</taxon>
        <taxon>eudicotyledons</taxon>
        <taxon>Gunneridae</taxon>
        <taxon>Pentapetalae</taxon>
        <taxon>rosids</taxon>
        <taxon>malvids</taxon>
        <taxon>Malvales</taxon>
        <taxon>Malvaceae</taxon>
        <taxon>Malvoideae</taxon>
        <taxon>Gossypium</taxon>
    </lineage>
</organism>
<evidence type="ECO:0000259" key="1">
    <source>
        <dbReference type="Pfam" id="PF13456"/>
    </source>
</evidence>
<evidence type="ECO:0000313" key="3">
    <source>
        <dbReference type="Proteomes" id="UP001358586"/>
    </source>
</evidence>
<dbReference type="Proteomes" id="UP001358586">
    <property type="component" value="Chromosome 8"/>
</dbReference>
<comment type="caution">
    <text evidence="2">The sequence shown here is derived from an EMBL/GenBank/DDBJ whole genome shotgun (WGS) entry which is preliminary data.</text>
</comment>
<protein>
    <recommendedName>
        <fullName evidence="1">RNase H type-1 domain-containing protein</fullName>
    </recommendedName>
</protein>
<name>A0ABR0P1R5_GOSAR</name>
<dbReference type="InterPro" id="IPR002156">
    <property type="entry name" value="RNaseH_domain"/>
</dbReference>
<accession>A0ABR0P1R5</accession>
<dbReference type="EMBL" id="JARKNE010000008">
    <property type="protein sequence ID" value="KAK5812522.1"/>
    <property type="molecule type" value="Genomic_DNA"/>
</dbReference>
<evidence type="ECO:0000313" key="2">
    <source>
        <dbReference type="EMBL" id="KAK5812522.1"/>
    </source>
</evidence>
<feature type="domain" description="RNase H type-1" evidence="1">
    <location>
        <begin position="2"/>
        <end position="61"/>
    </location>
</feature>
<dbReference type="Pfam" id="PF13456">
    <property type="entry name" value="RVT_3"/>
    <property type="match status" value="1"/>
</dbReference>
<proteinExistence type="predicted"/>
<sequence>MVVIEGHSLTVITKMQSTNEDNFEIRAYTSSAKIVSYGFEACLFKHVTRQANKGAHVLAQEGLRSEEVTYLQNRLPRAVEIVVDDECRRISSRMNRRR</sequence>
<keyword evidence="3" id="KW-1185">Reference proteome</keyword>
<reference evidence="2 3" key="1">
    <citation type="submission" date="2023-03" db="EMBL/GenBank/DDBJ databases">
        <title>WGS of Gossypium arboreum.</title>
        <authorList>
            <person name="Yu D."/>
        </authorList>
    </citation>
    <scope>NUCLEOTIDE SEQUENCE [LARGE SCALE GENOMIC DNA]</scope>
    <source>
        <tissue evidence="2">Leaf</tissue>
    </source>
</reference>
<gene>
    <name evidence="2" type="ORF">PVK06_027954</name>
</gene>